<feature type="domain" description="ABC-2 type transporter transmembrane" evidence="10">
    <location>
        <begin position="37"/>
        <end position="242"/>
    </location>
</feature>
<evidence type="ECO:0000256" key="7">
    <source>
        <dbReference type="ARBA" id="ARBA00023136"/>
    </source>
</evidence>
<keyword evidence="12" id="KW-1185">Reference proteome</keyword>
<gene>
    <name evidence="11" type="ORF">SAMN05878503_11225</name>
</gene>
<dbReference type="InterPro" id="IPR013525">
    <property type="entry name" value="ABC2_TM"/>
</dbReference>
<dbReference type="GO" id="GO:0015920">
    <property type="term" value="P:lipopolysaccharide transport"/>
    <property type="evidence" value="ECO:0007669"/>
    <property type="project" value="TreeGrafter"/>
</dbReference>
<sequence length="288" mass="31684">MAESPQARPRKDTTDMFRPQTRKTTARSAFALLELIFHASVRSIRKSHGNAILGLLINLAQTVVMIAVFYALFEVLNLRRIAIRGNYLLFMMSGVFMYMTHVKAMGAVIGADGPTSAMMKHAPMNTIVAIASAALGALYIQVLTLFVVLYGYHAVVEPITVDQPVGAAGMFLLSWISGVAIGMVFRAAKPWAPDAVGILSAIYMRGNMIASGKMFVANMLPGYMLWLFNWNPLFHTIDQTRGFVFLNYNPHYSSVTYPLIVTAACLMIGLMGEFYTRLHASASWAAGR</sequence>
<evidence type="ECO:0000256" key="5">
    <source>
        <dbReference type="ARBA" id="ARBA00022692"/>
    </source>
</evidence>
<evidence type="ECO:0000256" key="9">
    <source>
        <dbReference type="SAM" id="Phobius"/>
    </source>
</evidence>
<evidence type="ECO:0000256" key="3">
    <source>
        <dbReference type="ARBA" id="ARBA00022448"/>
    </source>
</evidence>
<evidence type="ECO:0000256" key="6">
    <source>
        <dbReference type="ARBA" id="ARBA00022989"/>
    </source>
</evidence>
<name>A0A285CXL8_9RHOB</name>
<protein>
    <submittedName>
        <fullName evidence="11">ABC-type polysaccharide/polyol phosphate export permease</fullName>
    </submittedName>
</protein>
<accession>A0A285CXL8</accession>
<dbReference type="PANTHER" id="PTHR30413">
    <property type="entry name" value="INNER MEMBRANE TRANSPORT PERMEASE"/>
    <property type="match status" value="1"/>
</dbReference>
<evidence type="ECO:0000256" key="8">
    <source>
        <dbReference type="SAM" id="MobiDB-lite"/>
    </source>
</evidence>
<keyword evidence="3" id="KW-0813">Transport</keyword>
<evidence type="ECO:0000259" key="10">
    <source>
        <dbReference type="Pfam" id="PF01061"/>
    </source>
</evidence>
<feature type="region of interest" description="Disordered" evidence="8">
    <location>
        <begin position="1"/>
        <end position="21"/>
    </location>
</feature>
<dbReference type="EMBL" id="OAOQ01000012">
    <property type="protein sequence ID" value="SNX72302.1"/>
    <property type="molecule type" value="Genomic_DNA"/>
</dbReference>
<proteinExistence type="inferred from homology"/>
<evidence type="ECO:0000256" key="1">
    <source>
        <dbReference type="ARBA" id="ARBA00004429"/>
    </source>
</evidence>
<feature type="transmembrane region" description="Helical" evidence="9">
    <location>
        <begin position="127"/>
        <end position="153"/>
    </location>
</feature>
<keyword evidence="7 9" id="KW-0472">Membrane</keyword>
<organism evidence="11 12">
    <name type="scientific">Cereibacter ovatus</name>
    <dbReference type="NCBI Taxonomy" id="439529"/>
    <lineage>
        <taxon>Bacteria</taxon>
        <taxon>Pseudomonadati</taxon>
        <taxon>Pseudomonadota</taxon>
        <taxon>Alphaproteobacteria</taxon>
        <taxon>Rhodobacterales</taxon>
        <taxon>Paracoccaceae</taxon>
        <taxon>Cereibacter</taxon>
    </lineage>
</organism>
<dbReference type="Proteomes" id="UP000219467">
    <property type="component" value="Unassembled WGS sequence"/>
</dbReference>
<keyword evidence="4" id="KW-1003">Cell membrane</keyword>
<dbReference type="GO" id="GO:0140359">
    <property type="term" value="F:ABC-type transporter activity"/>
    <property type="evidence" value="ECO:0007669"/>
    <property type="project" value="InterPro"/>
</dbReference>
<feature type="transmembrane region" description="Helical" evidence="9">
    <location>
        <begin position="52"/>
        <end position="73"/>
    </location>
</feature>
<dbReference type="GO" id="GO:0005886">
    <property type="term" value="C:plasma membrane"/>
    <property type="evidence" value="ECO:0007669"/>
    <property type="project" value="UniProtKB-SubCell"/>
</dbReference>
<evidence type="ECO:0000313" key="11">
    <source>
        <dbReference type="EMBL" id="SNX72302.1"/>
    </source>
</evidence>
<evidence type="ECO:0000256" key="2">
    <source>
        <dbReference type="ARBA" id="ARBA00007783"/>
    </source>
</evidence>
<feature type="transmembrane region" description="Helical" evidence="9">
    <location>
        <begin position="85"/>
        <end position="106"/>
    </location>
</feature>
<keyword evidence="6 9" id="KW-1133">Transmembrane helix</keyword>
<dbReference type="AlphaFoldDB" id="A0A285CXL8"/>
<evidence type="ECO:0000256" key="4">
    <source>
        <dbReference type="ARBA" id="ARBA00022475"/>
    </source>
</evidence>
<keyword evidence="5 9" id="KW-0812">Transmembrane</keyword>
<feature type="transmembrane region" description="Helical" evidence="9">
    <location>
        <begin position="206"/>
        <end position="228"/>
    </location>
</feature>
<dbReference type="PANTHER" id="PTHR30413:SF8">
    <property type="entry name" value="TRANSPORT PERMEASE PROTEIN"/>
    <property type="match status" value="1"/>
</dbReference>
<comment type="similarity">
    <text evidence="2">Belongs to the ABC-2 integral membrane protein family.</text>
</comment>
<feature type="transmembrane region" description="Helical" evidence="9">
    <location>
        <begin position="165"/>
        <end position="185"/>
    </location>
</feature>
<comment type="subcellular location">
    <subcellularLocation>
        <location evidence="1">Cell inner membrane</location>
        <topology evidence="1">Multi-pass membrane protein</topology>
    </subcellularLocation>
</comment>
<feature type="transmembrane region" description="Helical" evidence="9">
    <location>
        <begin position="255"/>
        <end position="275"/>
    </location>
</feature>
<reference evidence="12" key="1">
    <citation type="submission" date="2017-08" db="EMBL/GenBank/DDBJ databases">
        <authorList>
            <person name="Varghese N."/>
            <person name="Submissions S."/>
        </authorList>
    </citation>
    <scope>NUCLEOTIDE SEQUENCE [LARGE SCALE GENOMIC DNA]</scope>
    <source>
        <strain evidence="12">JA234</strain>
    </source>
</reference>
<evidence type="ECO:0000313" key="12">
    <source>
        <dbReference type="Proteomes" id="UP000219467"/>
    </source>
</evidence>
<dbReference type="Pfam" id="PF01061">
    <property type="entry name" value="ABC2_membrane"/>
    <property type="match status" value="1"/>
</dbReference>